<keyword evidence="3" id="KW-0812">Transmembrane</keyword>
<keyword evidence="16" id="KW-1185">Reference proteome</keyword>
<evidence type="ECO:0000256" key="9">
    <source>
        <dbReference type="ARBA" id="ARBA00023128"/>
    </source>
</evidence>
<evidence type="ECO:0008006" key="17">
    <source>
        <dbReference type="Google" id="ProtNLM"/>
    </source>
</evidence>
<comment type="catalytic activity">
    <reaction evidence="11">
        <text>ATP + H2O = ADP + phosphate + H(+)</text>
        <dbReference type="Rhea" id="RHEA:13065"/>
        <dbReference type="ChEBI" id="CHEBI:15377"/>
        <dbReference type="ChEBI" id="CHEBI:15378"/>
        <dbReference type="ChEBI" id="CHEBI:30616"/>
        <dbReference type="ChEBI" id="CHEBI:43474"/>
        <dbReference type="ChEBI" id="CHEBI:456216"/>
    </reaction>
    <physiologicalReaction direction="left-to-right" evidence="11">
        <dbReference type="Rhea" id="RHEA:13066"/>
    </physiologicalReaction>
</comment>
<evidence type="ECO:0000256" key="12">
    <source>
        <dbReference type="SAM" id="MobiDB-lite"/>
    </source>
</evidence>
<dbReference type="Gene3D" id="3.40.50.300">
    <property type="entry name" value="P-loop containing nucleotide triphosphate hydrolases"/>
    <property type="match status" value="1"/>
</dbReference>
<keyword evidence="5" id="KW-0999">Mitochondrion inner membrane</keyword>
<dbReference type="InterPro" id="IPR003959">
    <property type="entry name" value="ATPase_AAA_core"/>
</dbReference>
<keyword evidence="9" id="KW-0496">Mitochondrion</keyword>
<evidence type="ECO:0000256" key="5">
    <source>
        <dbReference type="ARBA" id="ARBA00022792"/>
    </source>
</evidence>
<dbReference type="SMART" id="SM01024">
    <property type="entry name" value="BCS1_N"/>
    <property type="match status" value="1"/>
</dbReference>
<organism evidence="15 16">
    <name type="scientific">Tilletia horrida</name>
    <dbReference type="NCBI Taxonomy" id="155126"/>
    <lineage>
        <taxon>Eukaryota</taxon>
        <taxon>Fungi</taxon>
        <taxon>Dikarya</taxon>
        <taxon>Basidiomycota</taxon>
        <taxon>Ustilaginomycotina</taxon>
        <taxon>Exobasidiomycetes</taxon>
        <taxon>Tilletiales</taxon>
        <taxon>Tilletiaceae</taxon>
        <taxon>Tilletia</taxon>
    </lineage>
</organism>
<dbReference type="PANTHER" id="PTHR23070">
    <property type="entry name" value="BCS1 AAA-TYPE ATPASE"/>
    <property type="match status" value="1"/>
</dbReference>
<dbReference type="GO" id="GO:0016887">
    <property type="term" value="F:ATP hydrolysis activity"/>
    <property type="evidence" value="ECO:0007669"/>
    <property type="project" value="InterPro"/>
</dbReference>
<comment type="caution">
    <text evidence="15">The sequence shown here is derived from an EMBL/GenBank/DDBJ whole genome shotgun (WGS) entry which is preliminary data.</text>
</comment>
<sequence length="779" mass="83173">MSSDDCNRNAGPSSSPAQASPSHDKKDSSTPASASPSNPNTAALIQQLVQRWGFVATLANPLAGLALSTVSGAAGTGSDQQGSDGGEAGADGQGAGADVAAALASGSPQNLIQSVLSSLIGGGGRAGAASSSLRLVILGFLIAYARAVLDNASSLFRRLFVTTVELSYDSRTPSWSWVEHIFEKVDLGRKLNVFRVSNHSPEEDEAIARGQEVPLNLGLPTQCEVGFFLNAQNGRVYPTFMDALRLRNRTGGKLGRLSRRLRLAIMRILPWTPHSIIYGWLETRKDQPDAYSVHKMVSHLSTVSRSRVPLETFLKHARFVYARDRTSQTRVFVSDPINREWELVTSRPKRLFSSVLLEGRTQEALLGDIRAFLSKRMRTFYAQRGVPHRRGFLLYGPPGSGKTSSIVAIAGELNLNVYALSLAQRGLDERLLLELANECETPSILLLEDIDAAFTGRSKMFGGEGDKTEDASASASASAPAEAVGPPGAAGAAPGASTVGQENRVTFSALLQLLDGAASSENRIVFCTTNHLERLDPALIRPGRIDVRVAYHNASRRQAKGLFCRIFTTLSAQELDERLIEARRAWEENAALHPDEAVGAGAGSGSGSASASSSSSSTTTTQQATRKAAQARAAPTDAEFEDDIFHPELVRLAKEFAAQIPERTLSMAQLQGFLIKRAMSAQQEARNRASAAAAAAAAVGEKEKETVRGGGEKKEGRRGEGKVVRARETDGEDGLVLGVEKEADSDELREMLGAARRAVREIAAFVEQGADDAEVGVSL</sequence>
<dbReference type="GO" id="GO:0005524">
    <property type="term" value="F:ATP binding"/>
    <property type="evidence" value="ECO:0007669"/>
    <property type="project" value="UniProtKB-KW"/>
</dbReference>
<evidence type="ECO:0000256" key="7">
    <source>
        <dbReference type="ARBA" id="ARBA00022840"/>
    </source>
</evidence>
<feature type="region of interest" description="Disordered" evidence="12">
    <location>
        <begin position="73"/>
        <end position="94"/>
    </location>
</feature>
<comment type="subcellular location">
    <subcellularLocation>
        <location evidence="1">Mitochondrion inner membrane</location>
        <topology evidence="1">Single-pass membrane protein</topology>
    </subcellularLocation>
</comment>
<accession>A0AAN6GA07</accession>
<dbReference type="InterPro" id="IPR003593">
    <property type="entry name" value="AAA+_ATPase"/>
</dbReference>
<evidence type="ECO:0000256" key="1">
    <source>
        <dbReference type="ARBA" id="ARBA00004434"/>
    </source>
</evidence>
<evidence type="ECO:0000256" key="3">
    <source>
        <dbReference type="ARBA" id="ARBA00022692"/>
    </source>
</evidence>
<reference evidence="15" key="1">
    <citation type="journal article" date="2023" name="PhytoFront">
        <title>Draft Genome Resources of Seven Strains of Tilletia horrida, Causal Agent of Kernel Smut of Rice.</title>
        <authorList>
            <person name="Khanal S."/>
            <person name="Antony Babu S."/>
            <person name="Zhou X.G."/>
        </authorList>
    </citation>
    <scope>NUCLEOTIDE SEQUENCE</scope>
    <source>
        <strain evidence="15">TX3</strain>
    </source>
</reference>
<feature type="domain" description="AAA+ ATPase" evidence="13">
    <location>
        <begin position="388"/>
        <end position="555"/>
    </location>
</feature>
<dbReference type="EMBL" id="JAPDMQ010000243">
    <property type="protein sequence ID" value="KAK0529443.1"/>
    <property type="molecule type" value="Genomic_DNA"/>
</dbReference>
<evidence type="ECO:0000259" key="14">
    <source>
        <dbReference type="SMART" id="SM01024"/>
    </source>
</evidence>
<keyword evidence="4" id="KW-0547">Nucleotide-binding</keyword>
<dbReference type="InterPro" id="IPR014851">
    <property type="entry name" value="BCS1_N"/>
</dbReference>
<dbReference type="PROSITE" id="PS00674">
    <property type="entry name" value="AAA"/>
    <property type="match status" value="1"/>
</dbReference>
<feature type="region of interest" description="Disordered" evidence="12">
    <location>
        <begin position="461"/>
        <end position="497"/>
    </location>
</feature>
<evidence type="ECO:0000256" key="6">
    <source>
        <dbReference type="ARBA" id="ARBA00022801"/>
    </source>
</evidence>
<dbReference type="InterPro" id="IPR003960">
    <property type="entry name" value="ATPase_AAA_CS"/>
</dbReference>
<dbReference type="InterPro" id="IPR057495">
    <property type="entry name" value="AAA_lid_BCS1"/>
</dbReference>
<dbReference type="InterPro" id="IPR027417">
    <property type="entry name" value="P-loop_NTPase"/>
</dbReference>
<dbReference type="AlphaFoldDB" id="A0AAN6GA07"/>
<gene>
    <name evidence="15" type="ORF">OC842_004234</name>
</gene>
<dbReference type="GO" id="GO:0005743">
    <property type="term" value="C:mitochondrial inner membrane"/>
    <property type="evidence" value="ECO:0007669"/>
    <property type="project" value="UniProtKB-SubCell"/>
</dbReference>
<evidence type="ECO:0000256" key="10">
    <source>
        <dbReference type="ARBA" id="ARBA00023136"/>
    </source>
</evidence>
<feature type="region of interest" description="Disordered" evidence="12">
    <location>
        <begin position="1"/>
        <end position="39"/>
    </location>
</feature>
<proteinExistence type="inferred from homology"/>
<feature type="region of interest" description="Disordered" evidence="12">
    <location>
        <begin position="703"/>
        <end position="729"/>
    </location>
</feature>
<protein>
    <recommendedName>
        <fullName evidence="17">AAA+ ATPase domain-containing protein</fullName>
    </recommendedName>
</protein>
<evidence type="ECO:0000256" key="4">
    <source>
        <dbReference type="ARBA" id="ARBA00022741"/>
    </source>
</evidence>
<dbReference type="Proteomes" id="UP001176521">
    <property type="component" value="Unassembled WGS sequence"/>
</dbReference>
<feature type="compositionally biased region" description="Low complexity" evidence="12">
    <location>
        <begin position="10"/>
        <end position="21"/>
    </location>
</feature>
<dbReference type="Pfam" id="PF08740">
    <property type="entry name" value="BCS1_N"/>
    <property type="match status" value="1"/>
</dbReference>
<dbReference type="SUPFAM" id="SSF52540">
    <property type="entry name" value="P-loop containing nucleoside triphosphate hydrolases"/>
    <property type="match status" value="1"/>
</dbReference>
<feature type="compositionally biased region" description="Low complexity" evidence="12">
    <location>
        <begin position="471"/>
        <end position="497"/>
    </location>
</feature>
<evidence type="ECO:0000256" key="2">
    <source>
        <dbReference type="ARBA" id="ARBA00007448"/>
    </source>
</evidence>
<feature type="compositionally biased region" description="Low complexity" evidence="12">
    <location>
        <begin position="607"/>
        <end position="634"/>
    </location>
</feature>
<name>A0AAN6GA07_9BASI</name>
<evidence type="ECO:0000256" key="8">
    <source>
        <dbReference type="ARBA" id="ARBA00022989"/>
    </source>
</evidence>
<evidence type="ECO:0000313" key="16">
    <source>
        <dbReference type="Proteomes" id="UP001176521"/>
    </source>
</evidence>
<keyword evidence="6" id="KW-0378">Hydrolase</keyword>
<dbReference type="SMART" id="SM00382">
    <property type="entry name" value="AAA"/>
    <property type="match status" value="1"/>
</dbReference>
<keyword evidence="8" id="KW-1133">Transmembrane helix</keyword>
<dbReference type="Pfam" id="PF25426">
    <property type="entry name" value="AAA_lid_BCS1"/>
    <property type="match status" value="1"/>
</dbReference>
<feature type="region of interest" description="Disordered" evidence="12">
    <location>
        <begin position="596"/>
        <end position="640"/>
    </location>
</feature>
<feature type="domain" description="BCS1 N-terminal" evidence="14">
    <location>
        <begin position="136"/>
        <end position="355"/>
    </location>
</feature>
<comment type="similarity">
    <text evidence="2">Belongs to the AAA ATPase family. BCS1 subfamily.</text>
</comment>
<feature type="compositionally biased region" description="Gly residues" evidence="12">
    <location>
        <begin position="83"/>
        <end position="94"/>
    </location>
</feature>
<feature type="compositionally biased region" description="Low complexity" evidence="12">
    <location>
        <begin position="29"/>
        <end position="39"/>
    </location>
</feature>
<dbReference type="InterPro" id="IPR050747">
    <property type="entry name" value="Mitochondrial_chaperone_BCS1"/>
</dbReference>
<keyword evidence="10" id="KW-0472">Membrane</keyword>
<keyword evidence="7" id="KW-0067">ATP-binding</keyword>
<evidence type="ECO:0000259" key="13">
    <source>
        <dbReference type="SMART" id="SM00382"/>
    </source>
</evidence>
<evidence type="ECO:0000256" key="11">
    <source>
        <dbReference type="ARBA" id="ARBA00048778"/>
    </source>
</evidence>
<evidence type="ECO:0000313" key="15">
    <source>
        <dbReference type="EMBL" id="KAK0529443.1"/>
    </source>
</evidence>
<dbReference type="Pfam" id="PF00004">
    <property type="entry name" value="AAA"/>
    <property type="match status" value="2"/>
</dbReference>